<feature type="non-terminal residue" evidence="1">
    <location>
        <position position="1"/>
    </location>
</feature>
<proteinExistence type="predicted"/>
<gene>
    <name evidence="1" type="ORF">S03H2_46869</name>
</gene>
<dbReference type="EMBL" id="BARU01029462">
    <property type="protein sequence ID" value="GAH67205.1"/>
    <property type="molecule type" value="Genomic_DNA"/>
</dbReference>
<organism evidence="1">
    <name type="scientific">marine sediment metagenome</name>
    <dbReference type="NCBI Taxonomy" id="412755"/>
    <lineage>
        <taxon>unclassified sequences</taxon>
        <taxon>metagenomes</taxon>
        <taxon>ecological metagenomes</taxon>
    </lineage>
</organism>
<reference evidence="1" key="1">
    <citation type="journal article" date="2014" name="Front. Microbiol.">
        <title>High frequency of phylogenetically diverse reductive dehalogenase-homologous genes in deep subseafloor sedimentary metagenomes.</title>
        <authorList>
            <person name="Kawai M."/>
            <person name="Futagami T."/>
            <person name="Toyoda A."/>
            <person name="Takaki Y."/>
            <person name="Nishi S."/>
            <person name="Hori S."/>
            <person name="Arai W."/>
            <person name="Tsubouchi T."/>
            <person name="Morono Y."/>
            <person name="Uchiyama I."/>
            <person name="Ito T."/>
            <person name="Fujiyama A."/>
            <person name="Inagaki F."/>
            <person name="Takami H."/>
        </authorList>
    </citation>
    <scope>NUCLEOTIDE SEQUENCE</scope>
    <source>
        <strain evidence="1">Expedition CK06-06</strain>
    </source>
</reference>
<sequence length="50" mass="5568">TLAEDSDIDILFWVGCTEALEERSLKVAQATVKILKLAVHKVEEVVTDKI</sequence>
<accession>X1ID54</accession>
<comment type="caution">
    <text evidence="1">The sequence shown here is derived from an EMBL/GenBank/DDBJ whole genome shotgun (WGS) entry which is preliminary data.</text>
</comment>
<name>X1ID54_9ZZZZ</name>
<dbReference type="AlphaFoldDB" id="X1ID54"/>
<protein>
    <submittedName>
        <fullName evidence="1">Uncharacterized protein</fullName>
    </submittedName>
</protein>
<evidence type="ECO:0000313" key="1">
    <source>
        <dbReference type="EMBL" id="GAH67205.1"/>
    </source>
</evidence>